<gene>
    <name evidence="1" type="ORF">METZ01_LOCUS151023</name>
</gene>
<accession>A0A382A9U9</accession>
<dbReference type="AlphaFoldDB" id="A0A382A9U9"/>
<sequence length="46" mass="5410">MSKWTYDPTESIDIGGSNFHMTPDRKEFITALKSKYPNQLQFTKEQ</sequence>
<reference evidence="1" key="1">
    <citation type="submission" date="2018-05" db="EMBL/GenBank/DDBJ databases">
        <authorList>
            <person name="Lanie J.A."/>
            <person name="Ng W.-L."/>
            <person name="Kazmierczak K.M."/>
            <person name="Andrzejewski T.M."/>
            <person name="Davidsen T.M."/>
            <person name="Wayne K.J."/>
            <person name="Tettelin H."/>
            <person name="Glass J.I."/>
            <person name="Rusch D."/>
            <person name="Podicherti R."/>
            <person name="Tsui H.-C.T."/>
            <person name="Winkler M.E."/>
        </authorList>
    </citation>
    <scope>NUCLEOTIDE SEQUENCE</scope>
</reference>
<dbReference type="EMBL" id="UINC01024477">
    <property type="protein sequence ID" value="SVA98169.1"/>
    <property type="molecule type" value="Genomic_DNA"/>
</dbReference>
<proteinExistence type="predicted"/>
<name>A0A382A9U9_9ZZZZ</name>
<protein>
    <submittedName>
        <fullName evidence="1">Uncharacterized protein</fullName>
    </submittedName>
</protein>
<feature type="non-terminal residue" evidence="1">
    <location>
        <position position="46"/>
    </location>
</feature>
<organism evidence="1">
    <name type="scientific">marine metagenome</name>
    <dbReference type="NCBI Taxonomy" id="408172"/>
    <lineage>
        <taxon>unclassified sequences</taxon>
        <taxon>metagenomes</taxon>
        <taxon>ecological metagenomes</taxon>
    </lineage>
</organism>
<evidence type="ECO:0000313" key="1">
    <source>
        <dbReference type="EMBL" id="SVA98169.1"/>
    </source>
</evidence>